<dbReference type="Proteomes" id="UP000824540">
    <property type="component" value="Unassembled WGS sequence"/>
</dbReference>
<comment type="caution">
    <text evidence="2">The sequence shown here is derived from an EMBL/GenBank/DDBJ whole genome shotgun (WGS) entry which is preliminary data.</text>
</comment>
<feature type="chain" id="PRO_5035875723" description="Secreted protein" evidence="1">
    <location>
        <begin position="26"/>
        <end position="84"/>
    </location>
</feature>
<keyword evidence="3" id="KW-1185">Reference proteome</keyword>
<evidence type="ECO:0000313" key="2">
    <source>
        <dbReference type="EMBL" id="KAG9347217.1"/>
    </source>
</evidence>
<reference evidence="2" key="1">
    <citation type="thesis" date="2021" institute="BYU ScholarsArchive" country="Provo, UT, USA">
        <title>Applications of and Algorithms for Genome Assembly and Genomic Analyses with an Emphasis on Marine Teleosts.</title>
        <authorList>
            <person name="Pickett B.D."/>
        </authorList>
    </citation>
    <scope>NUCLEOTIDE SEQUENCE</scope>
    <source>
        <strain evidence="2">HI-2016</strain>
    </source>
</reference>
<dbReference type="AlphaFoldDB" id="A0A8T2PEN5"/>
<gene>
    <name evidence="2" type="ORF">JZ751_004784</name>
</gene>
<keyword evidence="1" id="KW-0732">Signal</keyword>
<evidence type="ECO:0008006" key="4">
    <source>
        <dbReference type="Google" id="ProtNLM"/>
    </source>
</evidence>
<protein>
    <recommendedName>
        <fullName evidence="4">Secreted protein</fullName>
    </recommendedName>
</protein>
<evidence type="ECO:0000256" key="1">
    <source>
        <dbReference type="SAM" id="SignalP"/>
    </source>
</evidence>
<proteinExistence type="predicted"/>
<evidence type="ECO:0000313" key="3">
    <source>
        <dbReference type="Proteomes" id="UP000824540"/>
    </source>
</evidence>
<organism evidence="2 3">
    <name type="scientific">Albula glossodonta</name>
    <name type="common">roundjaw bonefish</name>
    <dbReference type="NCBI Taxonomy" id="121402"/>
    <lineage>
        <taxon>Eukaryota</taxon>
        <taxon>Metazoa</taxon>
        <taxon>Chordata</taxon>
        <taxon>Craniata</taxon>
        <taxon>Vertebrata</taxon>
        <taxon>Euteleostomi</taxon>
        <taxon>Actinopterygii</taxon>
        <taxon>Neopterygii</taxon>
        <taxon>Teleostei</taxon>
        <taxon>Albuliformes</taxon>
        <taxon>Albulidae</taxon>
        <taxon>Albula</taxon>
    </lineage>
</organism>
<dbReference type="EMBL" id="JAFBMS010000013">
    <property type="protein sequence ID" value="KAG9347217.1"/>
    <property type="molecule type" value="Genomic_DNA"/>
</dbReference>
<name>A0A8T2PEN5_9TELE</name>
<sequence length="84" mass="8974">MIRLPMQRRWGLFLWLLGNHGLSDCGFGDCGLGNGMAVAGWPPGPPGIWLDMPELSCSHSGLPGTCLEDEGAIESHPYSPVLTP</sequence>
<accession>A0A8T2PEN5</accession>
<feature type="signal peptide" evidence="1">
    <location>
        <begin position="1"/>
        <end position="25"/>
    </location>
</feature>